<accession>A0A4R2I1N8</accession>
<gene>
    <name evidence="2" type="ORF">EV148_10959</name>
</gene>
<dbReference type="RefSeq" id="WP_131999677.1">
    <property type="nucleotide sequence ID" value="NZ_JACGXM010000009.1"/>
</dbReference>
<sequence length="772" mass="76410">MKFFGKTLGLMLASLTLASCGGGGGDGGATSPPQSGTITLHATTTTLPLNANHTAWYPASPFSTEVDIMWRNADGSAVSGHDINCSISPVEVASIHIPDDASTQPDESAVDWTNIQVHSDTGHAICWVFSSGRAGTAVLTVAGVDPNTNRTVSASITITVTSGVGTLPASVALEATPAGVYLPSSGGNNTSQIHALVLDAGGQAVPDPANGNSGVDNLQVEIIGEAGDARLSTNSVAGAVSGTTVKTHTVHGVATIAFQVNDGTPQGPMQIKATADRSDNNVTNGIQDPVSFPVSVIVSDGKLYSLELTSPLFAPSLPGITINTVSGDVNPDDVTQIPPDPDATLSLVVSALGTDRQGNPVIPGTAIRFGAVDSPVGAPGTPNDNQFLISGLDGNPQEGGGTFTAPTGHFNSAGGGAGPGDALIVFGKAVQGNEDLESAVTVQRINSATSATVLPVFNKNNTTGTTVDSGPVLPYLFGRALHGNITASATTNEIGVAHATLNYTVNTVGDSVAVWAQGDGVDRITGAPRRVTDAGTMAYPGVAPASIVAFPNPLLGDTTTSVTVCVADALGIPLRGVRIGFQFTLPAGTGSIDGTAGAGFFDDLTGTDGCAVGTVVTSGLPVTSGDGSSGQVVFTGAGATSDPVDIVVQISALQVSPSSVLINCAGSRDVPITVKAVGPDGSGLPGVDIDAACSASGGDGAALSPNPTTATTNNGGTAGFIVTATGFIGAGTPPAVGTGQCVFSAAGDTSRSATVTFRGSQSVPSPVPACGP</sequence>
<dbReference type="Proteomes" id="UP000294862">
    <property type="component" value="Unassembled WGS sequence"/>
</dbReference>
<evidence type="ECO:0000313" key="2">
    <source>
        <dbReference type="EMBL" id="TCO37707.1"/>
    </source>
</evidence>
<evidence type="ECO:0000313" key="3">
    <source>
        <dbReference type="Proteomes" id="UP000294862"/>
    </source>
</evidence>
<evidence type="ECO:0000256" key="1">
    <source>
        <dbReference type="SAM" id="SignalP"/>
    </source>
</evidence>
<keyword evidence="3" id="KW-1185">Reference proteome</keyword>
<keyword evidence="1" id="KW-0732">Signal</keyword>
<name>A0A4R2I1N8_9GAMM</name>
<evidence type="ECO:0008006" key="4">
    <source>
        <dbReference type="Google" id="ProtNLM"/>
    </source>
</evidence>
<dbReference type="PROSITE" id="PS51257">
    <property type="entry name" value="PROKAR_LIPOPROTEIN"/>
    <property type="match status" value="1"/>
</dbReference>
<organism evidence="2 3">
    <name type="scientific">Dokdonella fugitiva</name>
    <dbReference type="NCBI Taxonomy" id="328517"/>
    <lineage>
        <taxon>Bacteria</taxon>
        <taxon>Pseudomonadati</taxon>
        <taxon>Pseudomonadota</taxon>
        <taxon>Gammaproteobacteria</taxon>
        <taxon>Lysobacterales</taxon>
        <taxon>Rhodanobacteraceae</taxon>
        <taxon>Dokdonella</taxon>
    </lineage>
</organism>
<dbReference type="OrthoDB" id="5730733at2"/>
<comment type="caution">
    <text evidence="2">The sequence shown here is derived from an EMBL/GenBank/DDBJ whole genome shotgun (WGS) entry which is preliminary data.</text>
</comment>
<reference evidence="2 3" key="1">
    <citation type="journal article" date="2015" name="Stand. Genomic Sci.">
        <title>Genomic Encyclopedia of Bacterial and Archaeal Type Strains, Phase III: the genomes of soil and plant-associated and newly described type strains.</title>
        <authorList>
            <person name="Whitman W.B."/>
            <person name="Woyke T."/>
            <person name="Klenk H.P."/>
            <person name="Zhou Y."/>
            <person name="Lilburn T.G."/>
            <person name="Beck B.J."/>
            <person name="De Vos P."/>
            <person name="Vandamme P."/>
            <person name="Eisen J.A."/>
            <person name="Garrity G."/>
            <person name="Hugenholtz P."/>
            <person name="Kyrpides N.C."/>
        </authorList>
    </citation>
    <scope>NUCLEOTIDE SEQUENCE [LARGE SCALE GENOMIC DNA]</scope>
    <source>
        <strain evidence="2 3">A3</strain>
    </source>
</reference>
<dbReference type="AlphaFoldDB" id="A0A4R2I1N8"/>
<protein>
    <recommendedName>
        <fullName evidence="4">Big-1 domain-containing protein</fullName>
    </recommendedName>
</protein>
<proteinExistence type="predicted"/>
<feature type="signal peptide" evidence="1">
    <location>
        <begin position="1"/>
        <end position="21"/>
    </location>
</feature>
<feature type="chain" id="PRO_5020672629" description="Big-1 domain-containing protein" evidence="1">
    <location>
        <begin position="22"/>
        <end position="772"/>
    </location>
</feature>
<dbReference type="EMBL" id="SLWQ01000009">
    <property type="protein sequence ID" value="TCO37707.1"/>
    <property type="molecule type" value="Genomic_DNA"/>
</dbReference>